<gene>
    <name evidence="2" type="ORF">LCGC14_2559950</name>
</gene>
<reference evidence="2" key="1">
    <citation type="journal article" date="2015" name="Nature">
        <title>Complex archaea that bridge the gap between prokaryotes and eukaryotes.</title>
        <authorList>
            <person name="Spang A."/>
            <person name="Saw J.H."/>
            <person name="Jorgensen S.L."/>
            <person name="Zaremba-Niedzwiedzka K."/>
            <person name="Martijn J."/>
            <person name="Lind A.E."/>
            <person name="van Eijk R."/>
            <person name="Schleper C."/>
            <person name="Guy L."/>
            <person name="Ettema T.J."/>
        </authorList>
    </citation>
    <scope>NUCLEOTIDE SEQUENCE</scope>
</reference>
<accession>A0A0F9DDF2</accession>
<sequence>INLALNRIAERITKAEARGKVYEMPADAFKGGAKALKARARPLYDNIDNIVEEMRPGTSPERVAQLPGPSRMRYRRYQLDVGGLKKRMDTLLADLEVQEMIMQDPEIAPAIRTRLRSIGRDERTPLPFESYQNARTSLATLRGRANRAGSKRASLLLSEGIQAMDEAAVGILKYIDGERGTTLAKDWRTANNMWRRASLSEDLAKMVDSVTEGTRPSTQVAIGDVPVPPTIGGKTFVTKLRAMQGEIEKVYGERAYTQLETLGNILVRGQKSGGIVGHFMTLQAMMMGMSIPAGGFAGYQAGGVTGMVAGAFVGPGLLLGGELVIGKVLAAAMSSSGGRAALIHLFRTKAGTAAAAYAATRVLNIANQNTDRDTEGGLPLPPQPQAIEVGPADLRRDTEIMLQAKEGEITPAEANQQIPRRRRAIRLLRPPPQE</sequence>
<dbReference type="AlphaFoldDB" id="A0A0F9DDF2"/>
<evidence type="ECO:0000256" key="1">
    <source>
        <dbReference type="SAM" id="MobiDB-lite"/>
    </source>
</evidence>
<dbReference type="EMBL" id="LAZR01042230">
    <property type="protein sequence ID" value="KKL10028.1"/>
    <property type="molecule type" value="Genomic_DNA"/>
</dbReference>
<feature type="region of interest" description="Disordered" evidence="1">
    <location>
        <begin position="404"/>
        <end position="434"/>
    </location>
</feature>
<proteinExistence type="predicted"/>
<feature type="non-terminal residue" evidence="2">
    <location>
        <position position="1"/>
    </location>
</feature>
<evidence type="ECO:0000313" key="2">
    <source>
        <dbReference type="EMBL" id="KKL10028.1"/>
    </source>
</evidence>
<comment type="caution">
    <text evidence="2">The sequence shown here is derived from an EMBL/GenBank/DDBJ whole genome shotgun (WGS) entry which is preliminary data.</text>
</comment>
<name>A0A0F9DDF2_9ZZZZ</name>
<protein>
    <submittedName>
        <fullName evidence="2">Uncharacterized protein</fullName>
    </submittedName>
</protein>
<organism evidence="2">
    <name type="scientific">marine sediment metagenome</name>
    <dbReference type="NCBI Taxonomy" id="412755"/>
    <lineage>
        <taxon>unclassified sequences</taxon>
        <taxon>metagenomes</taxon>
        <taxon>ecological metagenomes</taxon>
    </lineage>
</organism>